<feature type="non-terminal residue" evidence="10">
    <location>
        <position position="1"/>
    </location>
</feature>
<evidence type="ECO:0000313" key="10">
    <source>
        <dbReference type="EMBL" id="ORY59366.1"/>
    </source>
</evidence>
<feature type="domain" description="Helicase C-terminal" evidence="9">
    <location>
        <begin position="272"/>
        <end position="467"/>
    </location>
</feature>
<dbReference type="InterPro" id="IPR050474">
    <property type="entry name" value="Hel308_SKI2-like"/>
</dbReference>
<keyword evidence="7" id="KW-0812">Transmembrane</keyword>
<keyword evidence="7" id="KW-1133">Transmembrane helix</keyword>
<dbReference type="InterPro" id="IPR048960">
    <property type="entry name" value="POLQ-like_helical"/>
</dbReference>
<dbReference type="Pfam" id="PF00271">
    <property type="entry name" value="Helicase_C"/>
    <property type="match status" value="1"/>
</dbReference>
<name>A0A1Y2DJP4_9FUNG</name>
<evidence type="ECO:0000259" key="8">
    <source>
        <dbReference type="PROSITE" id="PS51192"/>
    </source>
</evidence>
<protein>
    <submittedName>
        <fullName evidence="10">p-loop containing nucleoside triphosphate hydrolase protein</fullName>
    </submittedName>
</protein>
<dbReference type="InterPro" id="IPR046931">
    <property type="entry name" value="HTH_61"/>
</dbReference>
<feature type="transmembrane region" description="Helical" evidence="7">
    <location>
        <begin position="718"/>
        <end position="738"/>
    </location>
</feature>
<dbReference type="PANTHER" id="PTHR47961:SF6">
    <property type="entry name" value="DNA-DIRECTED DNA POLYMERASE"/>
    <property type="match status" value="1"/>
</dbReference>
<dbReference type="InterPro" id="IPR011545">
    <property type="entry name" value="DEAD/DEAH_box_helicase_dom"/>
</dbReference>
<keyword evidence="4" id="KW-0067">ATP-binding</keyword>
<dbReference type="GO" id="GO:0016787">
    <property type="term" value="F:hydrolase activity"/>
    <property type="evidence" value="ECO:0007669"/>
    <property type="project" value="UniProtKB-KW"/>
</dbReference>
<keyword evidence="2 10" id="KW-0378">Hydrolase</keyword>
<accession>A0A1Y2DJP4</accession>
<organism evidence="10 11">
    <name type="scientific">Neocallimastix californiae</name>
    <dbReference type="NCBI Taxonomy" id="1754190"/>
    <lineage>
        <taxon>Eukaryota</taxon>
        <taxon>Fungi</taxon>
        <taxon>Fungi incertae sedis</taxon>
        <taxon>Chytridiomycota</taxon>
        <taxon>Chytridiomycota incertae sedis</taxon>
        <taxon>Neocallimastigomycetes</taxon>
        <taxon>Neocallimastigales</taxon>
        <taxon>Neocallimastigaceae</taxon>
        <taxon>Neocallimastix</taxon>
    </lineage>
</organism>
<dbReference type="CDD" id="cd18026">
    <property type="entry name" value="DEXHc_POLQ-like"/>
    <property type="match status" value="1"/>
</dbReference>
<keyword evidence="1" id="KW-0547">Nucleotide-binding</keyword>
<evidence type="ECO:0000256" key="1">
    <source>
        <dbReference type="ARBA" id="ARBA00022741"/>
    </source>
</evidence>
<dbReference type="SUPFAM" id="SSF52540">
    <property type="entry name" value="P-loop containing nucleoside triphosphate hydrolases"/>
    <property type="match status" value="1"/>
</dbReference>
<dbReference type="SUPFAM" id="SSF158702">
    <property type="entry name" value="Sec63 N-terminal domain-like"/>
    <property type="match status" value="1"/>
</dbReference>
<evidence type="ECO:0000256" key="5">
    <source>
        <dbReference type="ARBA" id="ARBA00048988"/>
    </source>
</evidence>
<dbReference type="GO" id="GO:0005524">
    <property type="term" value="F:ATP binding"/>
    <property type="evidence" value="ECO:0007669"/>
    <property type="project" value="UniProtKB-KW"/>
</dbReference>
<dbReference type="GO" id="GO:0043138">
    <property type="term" value="F:3'-5' DNA helicase activity"/>
    <property type="evidence" value="ECO:0007669"/>
    <property type="project" value="UniProtKB-EC"/>
</dbReference>
<dbReference type="GO" id="GO:0003676">
    <property type="term" value="F:nucleic acid binding"/>
    <property type="evidence" value="ECO:0007669"/>
    <property type="project" value="InterPro"/>
</dbReference>
<gene>
    <name evidence="10" type="ORF">LY90DRAFT_408821</name>
</gene>
<evidence type="ECO:0000256" key="2">
    <source>
        <dbReference type="ARBA" id="ARBA00022801"/>
    </source>
</evidence>
<dbReference type="SMART" id="SM00487">
    <property type="entry name" value="DEXDc"/>
    <property type="match status" value="1"/>
</dbReference>
<evidence type="ECO:0000256" key="7">
    <source>
        <dbReference type="SAM" id="Phobius"/>
    </source>
</evidence>
<sequence>NSKDSINNDEQNLLSNNQQSSFDPEGSSEENYIHNFNLPFELTNAYLEKGIDKLYNWQMECLKMEGVLEGKRNLLFSAPTSAGKTMVSEILMIKKVIETGKKALMILPYVSIVNEKTQYYQNLLSSTHLNIVGYFSNSKPAPFEKIDIGICTIEKANSLINRLIEENTYSKLGAVVVDELHMIGDEHRGYLLELLLTKLRYVLKDDLQIIGMSATLPNIDEIARWLNAALYITDYRPIPLKEYIVVNNTIYNSKFEPVRKFKFEAHPCDSNYMVPLIDEVINNNNSVLVFCPTKYNCEQCARTLSHFLLKNGDEKAKEKRRELIAQLSRCPAGLDSTLEITVICGIAYHHSGLTMEERELLEEAFRQGIINVLIATSTLASGVNLPARRVIFDQPFIGIEFINSFSYTQMKGRAGRKGKDTQGESYLICSEKYLKRVKELVNKDHDPVNSCLICEQKGMKRALLEVISSGIVKSMKDVKDYIQCTLLYYQEFERIGSSHSKESLTKEFNETKNINNVIKNNDIHDNNEFISTSFGRATIGSSLSPEESIIVYSELKKAMLEFVLLDELHMVYHVTPIYSIPEPNWSHLLKLYNELSPIHRHIANIINLNEGFIIQAIHRRPDFKPSLPYRRFYSALMLNDLIHETDFNEVVNKYQVNRGNLQTLQVLSSTFAGMVTIFCQRMGWTNFELLVQQFQDRLIFGIQKVLLFFFFKKKKKKYIIYLYIYIIIIKLFYEYFYIFNK</sequence>
<dbReference type="PROSITE" id="PS51192">
    <property type="entry name" value="HELICASE_ATP_BIND_1"/>
    <property type="match status" value="1"/>
</dbReference>
<feature type="region of interest" description="Disordered" evidence="6">
    <location>
        <begin position="1"/>
        <end position="27"/>
    </location>
</feature>
<dbReference type="Gene3D" id="1.10.3380.20">
    <property type="match status" value="1"/>
</dbReference>
<feature type="domain" description="Helicase ATP-binding" evidence="8">
    <location>
        <begin position="65"/>
        <end position="234"/>
    </location>
</feature>
<evidence type="ECO:0000256" key="6">
    <source>
        <dbReference type="SAM" id="MobiDB-lite"/>
    </source>
</evidence>
<dbReference type="InterPro" id="IPR001650">
    <property type="entry name" value="Helicase_C-like"/>
</dbReference>
<dbReference type="OrthoDB" id="2320933at2759"/>
<dbReference type="STRING" id="1754190.A0A1Y2DJP4"/>
<dbReference type="InterPro" id="IPR027417">
    <property type="entry name" value="P-loop_NTPase"/>
</dbReference>
<keyword evidence="11" id="KW-1185">Reference proteome</keyword>
<evidence type="ECO:0000256" key="4">
    <source>
        <dbReference type="ARBA" id="ARBA00022840"/>
    </source>
</evidence>
<dbReference type="Pfam" id="PF21099">
    <property type="entry name" value="POLQ_helical"/>
    <property type="match status" value="1"/>
</dbReference>
<evidence type="ECO:0000259" key="9">
    <source>
        <dbReference type="PROSITE" id="PS51194"/>
    </source>
</evidence>
<comment type="catalytic activity">
    <reaction evidence="5">
        <text>ATP + H2O = ADP + phosphate + H(+)</text>
        <dbReference type="Rhea" id="RHEA:13065"/>
        <dbReference type="ChEBI" id="CHEBI:15377"/>
        <dbReference type="ChEBI" id="CHEBI:15378"/>
        <dbReference type="ChEBI" id="CHEBI:30616"/>
        <dbReference type="ChEBI" id="CHEBI:43474"/>
        <dbReference type="ChEBI" id="CHEBI:456216"/>
        <dbReference type="EC" id="5.6.2.4"/>
    </reaction>
</comment>
<dbReference type="Gene3D" id="3.40.50.300">
    <property type="entry name" value="P-loop containing nucleotide triphosphate hydrolases"/>
    <property type="match status" value="2"/>
</dbReference>
<dbReference type="PROSITE" id="PS51194">
    <property type="entry name" value="HELICASE_CTER"/>
    <property type="match status" value="1"/>
</dbReference>
<dbReference type="Pfam" id="PF00270">
    <property type="entry name" value="DEAD"/>
    <property type="match status" value="1"/>
</dbReference>
<keyword evidence="7" id="KW-0472">Membrane</keyword>
<evidence type="ECO:0000256" key="3">
    <source>
        <dbReference type="ARBA" id="ARBA00022806"/>
    </source>
</evidence>
<reference evidence="10 11" key="1">
    <citation type="submission" date="2016-08" db="EMBL/GenBank/DDBJ databases">
        <title>A Parts List for Fungal Cellulosomes Revealed by Comparative Genomics.</title>
        <authorList>
            <consortium name="DOE Joint Genome Institute"/>
            <person name="Haitjema C.H."/>
            <person name="Gilmore S.P."/>
            <person name="Henske J.K."/>
            <person name="Solomon K.V."/>
            <person name="De Groot R."/>
            <person name="Kuo A."/>
            <person name="Mondo S.J."/>
            <person name="Salamov A.A."/>
            <person name="Labutti K."/>
            <person name="Zhao Z."/>
            <person name="Chiniquy J."/>
            <person name="Barry K."/>
            <person name="Brewer H.M."/>
            <person name="Purvine S.O."/>
            <person name="Wright A.T."/>
            <person name="Boxma B."/>
            <person name="Van Alen T."/>
            <person name="Hackstein J.H."/>
            <person name="Baker S.E."/>
            <person name="Grigoriev I.V."/>
            <person name="O'Malley M.A."/>
        </authorList>
    </citation>
    <scope>NUCLEOTIDE SEQUENCE [LARGE SCALE GENOMIC DNA]</scope>
    <source>
        <strain evidence="10 11">G1</strain>
    </source>
</reference>
<dbReference type="Proteomes" id="UP000193920">
    <property type="component" value="Unassembled WGS sequence"/>
</dbReference>
<feature type="compositionally biased region" description="Polar residues" evidence="6">
    <location>
        <begin position="1"/>
        <end position="22"/>
    </location>
</feature>
<dbReference type="CDD" id="cd18795">
    <property type="entry name" value="SF2_C_Ski2"/>
    <property type="match status" value="1"/>
</dbReference>
<dbReference type="InterPro" id="IPR014001">
    <property type="entry name" value="Helicase_ATP-bd"/>
</dbReference>
<evidence type="ECO:0000313" key="11">
    <source>
        <dbReference type="Proteomes" id="UP000193920"/>
    </source>
</evidence>
<keyword evidence="3" id="KW-0347">Helicase</keyword>
<dbReference type="EMBL" id="MCOG01000064">
    <property type="protein sequence ID" value="ORY59366.1"/>
    <property type="molecule type" value="Genomic_DNA"/>
</dbReference>
<dbReference type="FunFam" id="3.40.50.300:FF:000968">
    <property type="entry name" value="Helicase and polymerase-containing protein TEBICHI"/>
    <property type="match status" value="1"/>
</dbReference>
<dbReference type="AlphaFoldDB" id="A0A1Y2DJP4"/>
<dbReference type="PANTHER" id="PTHR47961">
    <property type="entry name" value="DNA POLYMERASE THETA, PUTATIVE (AFU_ORTHOLOGUE AFUA_1G05260)-RELATED"/>
    <property type="match status" value="1"/>
</dbReference>
<comment type="caution">
    <text evidence="10">The sequence shown here is derived from an EMBL/GenBank/DDBJ whole genome shotgun (WGS) entry which is preliminary data.</text>
</comment>
<dbReference type="Pfam" id="PF20470">
    <property type="entry name" value="HTH_61"/>
    <property type="match status" value="1"/>
</dbReference>
<proteinExistence type="predicted"/>
<dbReference type="SMART" id="SM00490">
    <property type="entry name" value="HELICc"/>
    <property type="match status" value="1"/>
</dbReference>